<feature type="signal peptide" evidence="1">
    <location>
        <begin position="1"/>
        <end position="22"/>
    </location>
</feature>
<dbReference type="AlphaFoldDB" id="A0A238JPM2"/>
<evidence type="ECO:0000256" key="1">
    <source>
        <dbReference type="SAM" id="SignalP"/>
    </source>
</evidence>
<reference evidence="3" key="1">
    <citation type="submission" date="2017-05" db="EMBL/GenBank/DDBJ databases">
        <authorList>
            <person name="Rodrigo-Torres L."/>
            <person name="Arahal R. D."/>
            <person name="Lucena T."/>
        </authorList>
    </citation>
    <scope>NUCLEOTIDE SEQUENCE [LARGE SCALE GENOMIC DNA]</scope>
    <source>
        <strain evidence="3">CECT 8868</strain>
    </source>
</reference>
<sequence length="282" mass="32352">MSRIKYLAIFAALAVVPQSTLANCSEFVGYNAEGNWAADIQVQVDDALGCEMWTFELDQTTLVYAQRYIAHSALMDMRPDEAMQIADDYFDTAVARYDRAVLRFGNPSLLTEEGIFLSGLKTRVQQIGFLAADVESTQHPCDSNQSLITILERVHEEIDAEMERSTVGAEEARMRTEQQLREVPLEQWQQNFPNAVTMDDIRNDPYIRDILEPDLKERFFERLNRRYFSLLNNSSTAENSTVRMCLVEAFEAIPEVAELTPAQRLWKFPGISKFAYRLRNEP</sequence>
<name>A0A238JPM2_9RHOB</name>
<feature type="chain" id="PRO_5013280328" evidence="1">
    <location>
        <begin position="23"/>
        <end position="282"/>
    </location>
</feature>
<dbReference type="EMBL" id="FXYD01000001">
    <property type="protein sequence ID" value="SMX31812.1"/>
    <property type="molecule type" value="Genomic_DNA"/>
</dbReference>
<accession>A0A238JPM2</accession>
<gene>
    <name evidence="2" type="ORF">OCA8868_00532</name>
</gene>
<protein>
    <submittedName>
        <fullName evidence="2">Uncharacterized protein</fullName>
    </submittedName>
</protein>
<evidence type="ECO:0000313" key="2">
    <source>
        <dbReference type="EMBL" id="SMX31812.1"/>
    </source>
</evidence>
<keyword evidence="1" id="KW-0732">Signal</keyword>
<organism evidence="2 3">
    <name type="scientific">Octadecabacter ascidiaceicola</name>
    <dbReference type="NCBI Taxonomy" id="1655543"/>
    <lineage>
        <taxon>Bacteria</taxon>
        <taxon>Pseudomonadati</taxon>
        <taxon>Pseudomonadota</taxon>
        <taxon>Alphaproteobacteria</taxon>
        <taxon>Rhodobacterales</taxon>
        <taxon>Roseobacteraceae</taxon>
        <taxon>Octadecabacter</taxon>
    </lineage>
</organism>
<evidence type="ECO:0000313" key="3">
    <source>
        <dbReference type="Proteomes" id="UP000203464"/>
    </source>
</evidence>
<dbReference type="RefSeq" id="WP_093994979.1">
    <property type="nucleotide sequence ID" value="NZ_FXYD01000001.1"/>
</dbReference>
<keyword evidence="3" id="KW-1185">Reference proteome</keyword>
<proteinExistence type="predicted"/>
<dbReference type="Proteomes" id="UP000203464">
    <property type="component" value="Unassembled WGS sequence"/>
</dbReference>